<dbReference type="RefSeq" id="WP_377123395.1">
    <property type="nucleotide sequence ID" value="NZ_JBHRSD010000014.1"/>
</dbReference>
<feature type="domain" description="Calcineurin-like phosphoesterase" evidence="4">
    <location>
        <begin position="103"/>
        <end position="320"/>
    </location>
</feature>
<dbReference type="Gene3D" id="3.60.21.10">
    <property type="match status" value="1"/>
</dbReference>
<dbReference type="Proteomes" id="UP001595453">
    <property type="component" value="Unassembled WGS sequence"/>
</dbReference>
<protein>
    <submittedName>
        <fullName evidence="5">Metallophosphoesterase</fullName>
    </submittedName>
</protein>
<evidence type="ECO:0000313" key="6">
    <source>
        <dbReference type="Proteomes" id="UP001595453"/>
    </source>
</evidence>
<evidence type="ECO:0000313" key="5">
    <source>
        <dbReference type="EMBL" id="MFC3032668.1"/>
    </source>
</evidence>
<proteinExistence type="predicted"/>
<organism evidence="5 6">
    <name type="scientific">Pseudoalteromonas fenneropenaei</name>
    <dbReference type="NCBI Taxonomy" id="1737459"/>
    <lineage>
        <taxon>Bacteria</taxon>
        <taxon>Pseudomonadati</taxon>
        <taxon>Pseudomonadota</taxon>
        <taxon>Gammaproteobacteria</taxon>
        <taxon>Alteromonadales</taxon>
        <taxon>Pseudoalteromonadaceae</taxon>
        <taxon>Pseudoalteromonas</taxon>
    </lineage>
</organism>
<feature type="signal peptide" evidence="3">
    <location>
        <begin position="1"/>
        <end position="20"/>
    </location>
</feature>
<evidence type="ECO:0000259" key="4">
    <source>
        <dbReference type="Pfam" id="PF00149"/>
    </source>
</evidence>
<dbReference type="SUPFAM" id="SSF56300">
    <property type="entry name" value="Metallo-dependent phosphatases"/>
    <property type="match status" value="1"/>
</dbReference>
<dbReference type="PANTHER" id="PTHR10161:SF14">
    <property type="entry name" value="TARTRATE-RESISTANT ACID PHOSPHATASE TYPE 5"/>
    <property type="match status" value="1"/>
</dbReference>
<feature type="chain" id="PRO_5047184589" evidence="3">
    <location>
        <begin position="21"/>
        <end position="422"/>
    </location>
</feature>
<evidence type="ECO:0000256" key="1">
    <source>
        <dbReference type="ARBA" id="ARBA00022729"/>
    </source>
</evidence>
<name>A0ABV7CJ67_9GAMM</name>
<keyword evidence="1 3" id="KW-0732">Signal</keyword>
<sequence length="422" mass="46766">MKTLLRLAGCALLLSHTVQASDTISFLAFGDGGYHPDYPKTKHIKNPRNEAAFIAAERQDWLADHRPASEFDHTPIYVYPGTEIASEHTGALVVGQAMATLCKAAKCDFAIQLGDNIYPDGADAGDGKDDQKRMDDLIKKPLLPLFAVKPDLMVYSALGNHDWKSSRKGVALQLAWMNKEANFTLGEKGYYSYKVGTPGADVEFFVLDTNMLLSGQHYYDIPLRADGTEQGLASALASGQAEVEEIEKHETPLNGEDHQQLAWLASGLKQSTAKWKIVYGHHVLWSIGGTKYNEAHVLRKILLPELCEYADAYIAGHEHDLELLTDDCSRVLGKDSTRPPLPLIISGAAAKMRGVHTPFAKAQAAHYPEYALLWHKAFTWGFAHISLDNQKDELQLQFYSTPRDQSGELITEAAFSFKHRSQ</sequence>
<dbReference type="InterPro" id="IPR004843">
    <property type="entry name" value="Calcineurin-like_PHP"/>
</dbReference>
<dbReference type="PANTHER" id="PTHR10161">
    <property type="entry name" value="TARTRATE-RESISTANT ACID PHOSPHATASE TYPE 5"/>
    <property type="match status" value="1"/>
</dbReference>
<evidence type="ECO:0000256" key="2">
    <source>
        <dbReference type="ARBA" id="ARBA00022801"/>
    </source>
</evidence>
<gene>
    <name evidence="5" type="ORF">ACFOEE_09060</name>
</gene>
<keyword evidence="6" id="KW-1185">Reference proteome</keyword>
<comment type="caution">
    <text evidence="5">The sequence shown here is derived from an EMBL/GenBank/DDBJ whole genome shotgun (WGS) entry which is preliminary data.</text>
</comment>
<keyword evidence="2" id="KW-0378">Hydrolase</keyword>
<dbReference type="InterPro" id="IPR029052">
    <property type="entry name" value="Metallo-depent_PP-like"/>
</dbReference>
<accession>A0ABV7CJ67</accession>
<evidence type="ECO:0000256" key="3">
    <source>
        <dbReference type="SAM" id="SignalP"/>
    </source>
</evidence>
<dbReference type="InterPro" id="IPR051558">
    <property type="entry name" value="Metallophosphoesterase_PAP"/>
</dbReference>
<dbReference type="EMBL" id="JBHRSD010000014">
    <property type="protein sequence ID" value="MFC3032668.1"/>
    <property type="molecule type" value="Genomic_DNA"/>
</dbReference>
<dbReference type="Pfam" id="PF00149">
    <property type="entry name" value="Metallophos"/>
    <property type="match status" value="1"/>
</dbReference>
<reference evidence="6" key="1">
    <citation type="journal article" date="2019" name="Int. J. Syst. Evol. Microbiol.">
        <title>The Global Catalogue of Microorganisms (GCM) 10K type strain sequencing project: providing services to taxonomists for standard genome sequencing and annotation.</title>
        <authorList>
            <consortium name="The Broad Institute Genomics Platform"/>
            <consortium name="The Broad Institute Genome Sequencing Center for Infectious Disease"/>
            <person name="Wu L."/>
            <person name="Ma J."/>
        </authorList>
    </citation>
    <scope>NUCLEOTIDE SEQUENCE [LARGE SCALE GENOMIC DNA]</scope>
    <source>
        <strain evidence="6">KCTC 42730</strain>
    </source>
</reference>